<keyword evidence="1" id="KW-0175">Coiled coil</keyword>
<dbReference type="Proteomes" id="UP001431783">
    <property type="component" value="Unassembled WGS sequence"/>
</dbReference>
<dbReference type="AlphaFoldDB" id="A0AAW1V0J6"/>
<reference evidence="2 3" key="1">
    <citation type="submission" date="2023-03" db="EMBL/GenBank/DDBJ databases">
        <title>Genome insight into feeding habits of ladybird beetles.</title>
        <authorList>
            <person name="Li H.-S."/>
            <person name="Huang Y.-H."/>
            <person name="Pang H."/>
        </authorList>
    </citation>
    <scope>NUCLEOTIDE SEQUENCE [LARGE SCALE GENOMIC DNA]</scope>
    <source>
        <strain evidence="2">SYSU_2023b</strain>
        <tissue evidence="2">Whole body</tissue>
    </source>
</reference>
<proteinExistence type="predicted"/>
<accession>A0AAW1V0J6</accession>
<gene>
    <name evidence="2" type="ORF">WA026_001067</name>
</gene>
<comment type="caution">
    <text evidence="2">The sequence shown here is derived from an EMBL/GenBank/DDBJ whole genome shotgun (WGS) entry which is preliminary data.</text>
</comment>
<organism evidence="2 3">
    <name type="scientific">Henosepilachna vigintioctopunctata</name>
    <dbReference type="NCBI Taxonomy" id="420089"/>
    <lineage>
        <taxon>Eukaryota</taxon>
        <taxon>Metazoa</taxon>
        <taxon>Ecdysozoa</taxon>
        <taxon>Arthropoda</taxon>
        <taxon>Hexapoda</taxon>
        <taxon>Insecta</taxon>
        <taxon>Pterygota</taxon>
        <taxon>Neoptera</taxon>
        <taxon>Endopterygota</taxon>
        <taxon>Coleoptera</taxon>
        <taxon>Polyphaga</taxon>
        <taxon>Cucujiformia</taxon>
        <taxon>Coccinelloidea</taxon>
        <taxon>Coccinellidae</taxon>
        <taxon>Epilachninae</taxon>
        <taxon>Epilachnini</taxon>
        <taxon>Henosepilachna</taxon>
    </lineage>
</organism>
<evidence type="ECO:0000256" key="1">
    <source>
        <dbReference type="SAM" id="Coils"/>
    </source>
</evidence>
<name>A0AAW1V0J6_9CUCU</name>
<feature type="coiled-coil region" evidence="1">
    <location>
        <begin position="36"/>
        <end position="63"/>
    </location>
</feature>
<keyword evidence="3" id="KW-1185">Reference proteome</keyword>
<sequence length="556" mass="65631">MDLSPSEIEYQDKLGNMRSYWNKLVGHNSDLEKPKINESKCKIVDVQTKVEDVKKKFQSEEDKDEKPINKVQITKQLFENKPSERVEKVSPLIKNTCSFFENSLHDKNNQYESLNPNIVEIIENKNTEEKTNGNECLENQKKIIKSEKKRQHKPVTKSLSITYPEFDYVRYRVVKSDLFQKKIFAKCDRESQFDGLMQYLQDYSFQELLIDNNIVIIEPIRTTIIRENASKYYKPVKNVTPLLHKSNEANNQKNGLRKHFFYHPVRVNREVNDNELPNPDTVKQVRQLFEKKEKCITNTNRKKTENRKNIDLDKDICSVTRSAFSENGNNEYTSLDSFDEEPCCEQQYITEDVMEKIRKYGTTITYYGGRIVRKQSSQDSLTNVIMEEIKENKNKDFHSKYDTVGEKDNKYQGLKFKLVKSNSCSSRLELVGTQNLATSRQKYFKKRQDLIKEAEERTVSNKTTEVQNQKLLDKNEINECIKKQTSAQHEKQNSDNKTYTKWSDKTKEQTIYGIQFNDKMIGKLPLKTKYEYHNFQENEKKTKIIEDMDFEPYEIA</sequence>
<dbReference type="EMBL" id="JARQZJ010000121">
    <property type="protein sequence ID" value="KAK9888844.1"/>
    <property type="molecule type" value="Genomic_DNA"/>
</dbReference>
<evidence type="ECO:0000313" key="3">
    <source>
        <dbReference type="Proteomes" id="UP001431783"/>
    </source>
</evidence>
<protein>
    <submittedName>
        <fullName evidence="2">Uncharacterized protein</fullName>
    </submittedName>
</protein>
<evidence type="ECO:0000313" key="2">
    <source>
        <dbReference type="EMBL" id="KAK9888844.1"/>
    </source>
</evidence>